<dbReference type="EMBL" id="CM023489">
    <property type="protein sequence ID" value="KAH6923276.1"/>
    <property type="molecule type" value="Genomic_DNA"/>
</dbReference>
<comment type="caution">
    <text evidence="1">The sequence shown here is derived from an EMBL/GenBank/DDBJ whole genome shotgun (WGS) entry which is preliminary data.</text>
</comment>
<dbReference type="Proteomes" id="UP000821845">
    <property type="component" value="Chromosome 9"/>
</dbReference>
<protein>
    <submittedName>
        <fullName evidence="1">Uncharacterized protein</fullName>
    </submittedName>
</protein>
<organism evidence="1 2">
    <name type="scientific">Hyalomma asiaticum</name>
    <name type="common">Tick</name>
    <dbReference type="NCBI Taxonomy" id="266040"/>
    <lineage>
        <taxon>Eukaryota</taxon>
        <taxon>Metazoa</taxon>
        <taxon>Ecdysozoa</taxon>
        <taxon>Arthropoda</taxon>
        <taxon>Chelicerata</taxon>
        <taxon>Arachnida</taxon>
        <taxon>Acari</taxon>
        <taxon>Parasitiformes</taxon>
        <taxon>Ixodida</taxon>
        <taxon>Ixodoidea</taxon>
        <taxon>Ixodidae</taxon>
        <taxon>Hyalomminae</taxon>
        <taxon>Hyalomma</taxon>
    </lineage>
</organism>
<reference evidence="1" key="1">
    <citation type="submission" date="2020-05" db="EMBL/GenBank/DDBJ databases">
        <title>Large-scale comparative analyses of tick genomes elucidate their genetic diversity and vector capacities.</title>
        <authorList>
            <person name="Jia N."/>
            <person name="Wang J."/>
            <person name="Shi W."/>
            <person name="Du L."/>
            <person name="Sun Y."/>
            <person name="Zhan W."/>
            <person name="Jiang J."/>
            <person name="Wang Q."/>
            <person name="Zhang B."/>
            <person name="Ji P."/>
            <person name="Sakyi L.B."/>
            <person name="Cui X."/>
            <person name="Yuan T."/>
            <person name="Jiang B."/>
            <person name="Yang W."/>
            <person name="Lam T.T.-Y."/>
            <person name="Chang Q."/>
            <person name="Ding S."/>
            <person name="Wang X."/>
            <person name="Zhu J."/>
            <person name="Ruan X."/>
            <person name="Zhao L."/>
            <person name="Wei J."/>
            <person name="Que T."/>
            <person name="Du C."/>
            <person name="Cheng J."/>
            <person name="Dai P."/>
            <person name="Han X."/>
            <person name="Huang E."/>
            <person name="Gao Y."/>
            <person name="Liu J."/>
            <person name="Shao H."/>
            <person name="Ye R."/>
            <person name="Li L."/>
            <person name="Wei W."/>
            <person name="Wang X."/>
            <person name="Wang C."/>
            <person name="Yang T."/>
            <person name="Huo Q."/>
            <person name="Li W."/>
            <person name="Guo W."/>
            <person name="Chen H."/>
            <person name="Zhou L."/>
            <person name="Ni X."/>
            <person name="Tian J."/>
            <person name="Zhou Y."/>
            <person name="Sheng Y."/>
            <person name="Liu T."/>
            <person name="Pan Y."/>
            <person name="Xia L."/>
            <person name="Li J."/>
            <person name="Zhao F."/>
            <person name="Cao W."/>
        </authorList>
    </citation>
    <scope>NUCLEOTIDE SEQUENCE</scope>
    <source>
        <strain evidence="1">Hyas-2018</strain>
    </source>
</reference>
<gene>
    <name evidence="1" type="ORF">HPB50_026177</name>
</gene>
<sequence>MPRISEERRRRIISLHEQGYSHRDIAAAVGCTQSSTLRIVHAYLEEGRIGDAFRSGRQRVTTDFEDLMIVAALVDEPFLTTADIKRELKLKASVKVIRLRLQEAGLTCWNGNTRLNLTPEFKAMRLKFADEYKGWTVEQWQRVVFTNESTICCKWDKSKKLWRVLQNWNDPIFVRQLTVTNRPFINVWAMVTYQGLGPIVRVTDGSLTPEKYIELVNEVMVPFLRDGPFRDSSFILQQDATSTYASPAVLKHLEAHNIEQLHWQPKCEDLNAVRTAWGLVKERLWRRRLRDPTPDNMWALIKKEWNKIRARSNLVPSFYATIPEKIHEVIDLKGGLLSQKEPVAAAEPLAGSSNMDACAEVPDVNAKKVFVGAGSPDRGSVNADGSEDCTEMKEQHVSVNPYDCIFEDKT</sequence>
<name>A0ACB7RNA5_HYAAI</name>
<evidence type="ECO:0000313" key="2">
    <source>
        <dbReference type="Proteomes" id="UP000821845"/>
    </source>
</evidence>
<proteinExistence type="predicted"/>
<evidence type="ECO:0000313" key="1">
    <source>
        <dbReference type="EMBL" id="KAH6923276.1"/>
    </source>
</evidence>
<keyword evidence="2" id="KW-1185">Reference proteome</keyword>
<accession>A0ACB7RNA5</accession>